<name>A0A9J5ZYC6_SOLCO</name>
<feature type="domain" description="LOB" evidence="3">
    <location>
        <begin position="4"/>
        <end position="105"/>
    </location>
</feature>
<dbReference type="Proteomes" id="UP000824120">
    <property type="component" value="Chromosome 3"/>
</dbReference>
<organism evidence="4 5">
    <name type="scientific">Solanum commersonii</name>
    <name type="common">Commerson's wild potato</name>
    <name type="synonym">Commerson's nightshade</name>
    <dbReference type="NCBI Taxonomy" id="4109"/>
    <lineage>
        <taxon>Eukaryota</taxon>
        <taxon>Viridiplantae</taxon>
        <taxon>Streptophyta</taxon>
        <taxon>Embryophyta</taxon>
        <taxon>Tracheophyta</taxon>
        <taxon>Spermatophyta</taxon>
        <taxon>Magnoliopsida</taxon>
        <taxon>eudicotyledons</taxon>
        <taxon>Gunneridae</taxon>
        <taxon>Pentapetalae</taxon>
        <taxon>asterids</taxon>
        <taxon>lamiids</taxon>
        <taxon>Solanales</taxon>
        <taxon>Solanaceae</taxon>
        <taxon>Solanoideae</taxon>
        <taxon>Solaneae</taxon>
        <taxon>Solanum</taxon>
    </lineage>
</organism>
<evidence type="ECO:0000313" key="5">
    <source>
        <dbReference type="Proteomes" id="UP000824120"/>
    </source>
</evidence>
<evidence type="ECO:0000313" key="4">
    <source>
        <dbReference type="EMBL" id="KAG5617248.1"/>
    </source>
</evidence>
<keyword evidence="5" id="KW-1185">Reference proteome</keyword>
<gene>
    <name evidence="4" type="ORF">H5410_017072</name>
</gene>
<dbReference type="InterPro" id="IPR004883">
    <property type="entry name" value="LOB"/>
</dbReference>
<dbReference type="OrthoDB" id="684652at2759"/>
<dbReference type="PANTHER" id="PTHR31301:SF74">
    <property type="entry name" value="LOB DOMAIN-CONTAINING PROTEIN 24-LIKE"/>
    <property type="match status" value="1"/>
</dbReference>
<proteinExistence type="inferred from homology"/>
<evidence type="ECO:0000259" key="3">
    <source>
        <dbReference type="PROSITE" id="PS50891"/>
    </source>
</evidence>
<sequence>MSSKRCAACKQLRRRCPSDCIFLPYFPPNNPQRFSFVHRIYGASNVGKLLQQVQEHQRADVADSFILHQEINRLERELAKVQAEISLVKGQTQIEGQLAQGQQVELSSSFDLSTTTPWFY</sequence>
<evidence type="ECO:0000256" key="1">
    <source>
        <dbReference type="ARBA" id="ARBA00005474"/>
    </source>
</evidence>
<dbReference type="Pfam" id="PF03195">
    <property type="entry name" value="LOB"/>
    <property type="match status" value="1"/>
</dbReference>
<dbReference type="PANTHER" id="PTHR31301">
    <property type="entry name" value="LOB DOMAIN-CONTAINING PROTEIN 4-RELATED"/>
    <property type="match status" value="1"/>
</dbReference>
<feature type="coiled-coil region" evidence="2">
    <location>
        <begin position="64"/>
        <end position="91"/>
    </location>
</feature>
<protein>
    <recommendedName>
        <fullName evidence="3">LOB domain-containing protein</fullName>
    </recommendedName>
</protein>
<dbReference type="EMBL" id="JACXVP010000003">
    <property type="protein sequence ID" value="KAG5617248.1"/>
    <property type="molecule type" value="Genomic_DNA"/>
</dbReference>
<comment type="caution">
    <text evidence="4">The sequence shown here is derived from an EMBL/GenBank/DDBJ whole genome shotgun (WGS) entry which is preliminary data.</text>
</comment>
<evidence type="ECO:0000256" key="2">
    <source>
        <dbReference type="SAM" id="Coils"/>
    </source>
</evidence>
<dbReference type="AlphaFoldDB" id="A0A9J5ZYC6"/>
<dbReference type="PROSITE" id="PS50891">
    <property type="entry name" value="LOB"/>
    <property type="match status" value="1"/>
</dbReference>
<keyword evidence="2" id="KW-0175">Coiled coil</keyword>
<comment type="similarity">
    <text evidence="1">Belongs to the LOB domain-containing protein family.</text>
</comment>
<reference evidence="4 5" key="1">
    <citation type="submission" date="2020-09" db="EMBL/GenBank/DDBJ databases">
        <title>De no assembly of potato wild relative species, Solanum commersonii.</title>
        <authorList>
            <person name="Cho K."/>
        </authorList>
    </citation>
    <scope>NUCLEOTIDE SEQUENCE [LARGE SCALE GENOMIC DNA]</scope>
    <source>
        <strain evidence="4">LZ3.2</strain>
        <tissue evidence="4">Leaf</tissue>
    </source>
</reference>
<accession>A0A9J5ZYC6</accession>